<evidence type="ECO:0000313" key="2">
    <source>
        <dbReference type="Proteomes" id="UP001153076"/>
    </source>
</evidence>
<name>A0A9Q1JYG3_9CARY</name>
<sequence>MFDHNGRRGEEYEEEIIAHIYHRLRKVNNKATRAQPNYENQAAHKYIDEQQMPFNFTERGYCNWSCVSHSYDGGPYNCGYNQIDVDCGTLSNTSYPSYLGIQSKYQNHDNFHIFNHDTINYGDHHYYRPIIHGGDSTEQGIDSGYMVDQSEENNYQEPPCRSF</sequence>
<protein>
    <submittedName>
        <fullName evidence="1">Uncharacterized protein</fullName>
    </submittedName>
</protein>
<reference evidence="1" key="1">
    <citation type="submission" date="2022-04" db="EMBL/GenBank/DDBJ databases">
        <title>Carnegiea gigantea Genome sequencing and assembly v2.</title>
        <authorList>
            <person name="Copetti D."/>
            <person name="Sanderson M.J."/>
            <person name="Burquez A."/>
            <person name="Wojciechowski M.F."/>
        </authorList>
    </citation>
    <scope>NUCLEOTIDE SEQUENCE</scope>
    <source>
        <strain evidence="1">SGP5-SGP5p</strain>
        <tissue evidence="1">Aerial part</tissue>
    </source>
</reference>
<accession>A0A9Q1JYG3</accession>
<keyword evidence="2" id="KW-1185">Reference proteome</keyword>
<dbReference type="AlphaFoldDB" id="A0A9Q1JYG3"/>
<proteinExistence type="predicted"/>
<organism evidence="1 2">
    <name type="scientific">Carnegiea gigantea</name>
    <dbReference type="NCBI Taxonomy" id="171969"/>
    <lineage>
        <taxon>Eukaryota</taxon>
        <taxon>Viridiplantae</taxon>
        <taxon>Streptophyta</taxon>
        <taxon>Embryophyta</taxon>
        <taxon>Tracheophyta</taxon>
        <taxon>Spermatophyta</taxon>
        <taxon>Magnoliopsida</taxon>
        <taxon>eudicotyledons</taxon>
        <taxon>Gunneridae</taxon>
        <taxon>Pentapetalae</taxon>
        <taxon>Caryophyllales</taxon>
        <taxon>Cactineae</taxon>
        <taxon>Cactaceae</taxon>
        <taxon>Cactoideae</taxon>
        <taxon>Echinocereeae</taxon>
        <taxon>Carnegiea</taxon>
    </lineage>
</organism>
<evidence type="ECO:0000313" key="1">
    <source>
        <dbReference type="EMBL" id="KAJ8433127.1"/>
    </source>
</evidence>
<comment type="caution">
    <text evidence="1">The sequence shown here is derived from an EMBL/GenBank/DDBJ whole genome shotgun (WGS) entry which is preliminary data.</text>
</comment>
<dbReference type="EMBL" id="JAKOGI010000558">
    <property type="protein sequence ID" value="KAJ8433127.1"/>
    <property type="molecule type" value="Genomic_DNA"/>
</dbReference>
<dbReference type="Proteomes" id="UP001153076">
    <property type="component" value="Unassembled WGS sequence"/>
</dbReference>
<gene>
    <name evidence="1" type="ORF">Cgig2_004865</name>
</gene>